<feature type="compositionally biased region" description="Low complexity" evidence="1">
    <location>
        <begin position="105"/>
        <end position="115"/>
    </location>
</feature>
<evidence type="ECO:0000313" key="3">
    <source>
        <dbReference type="Proteomes" id="UP001497516"/>
    </source>
</evidence>
<gene>
    <name evidence="2" type="ORF">LTRI10_LOCUS49655</name>
</gene>
<feature type="compositionally biased region" description="Acidic residues" evidence="1">
    <location>
        <begin position="31"/>
        <end position="43"/>
    </location>
</feature>
<organism evidence="2 3">
    <name type="scientific">Linum trigynum</name>
    <dbReference type="NCBI Taxonomy" id="586398"/>
    <lineage>
        <taxon>Eukaryota</taxon>
        <taxon>Viridiplantae</taxon>
        <taxon>Streptophyta</taxon>
        <taxon>Embryophyta</taxon>
        <taxon>Tracheophyta</taxon>
        <taxon>Spermatophyta</taxon>
        <taxon>Magnoliopsida</taxon>
        <taxon>eudicotyledons</taxon>
        <taxon>Gunneridae</taxon>
        <taxon>Pentapetalae</taxon>
        <taxon>rosids</taxon>
        <taxon>fabids</taxon>
        <taxon>Malpighiales</taxon>
        <taxon>Linaceae</taxon>
        <taxon>Linum</taxon>
    </lineage>
</organism>
<feature type="region of interest" description="Disordered" evidence="1">
    <location>
        <begin position="1"/>
        <end position="144"/>
    </location>
</feature>
<evidence type="ECO:0000313" key="2">
    <source>
        <dbReference type="EMBL" id="CAL1410218.1"/>
    </source>
</evidence>
<feature type="compositionally biased region" description="Polar residues" evidence="1">
    <location>
        <begin position="122"/>
        <end position="132"/>
    </location>
</feature>
<proteinExistence type="predicted"/>
<dbReference type="AlphaFoldDB" id="A0AAV2GK52"/>
<keyword evidence="3" id="KW-1185">Reference proteome</keyword>
<accession>A0AAV2GK52</accession>
<reference evidence="2 3" key="1">
    <citation type="submission" date="2024-04" db="EMBL/GenBank/DDBJ databases">
        <authorList>
            <person name="Fracassetti M."/>
        </authorList>
    </citation>
    <scope>NUCLEOTIDE SEQUENCE [LARGE SCALE GENOMIC DNA]</scope>
</reference>
<evidence type="ECO:0000256" key="1">
    <source>
        <dbReference type="SAM" id="MobiDB-lite"/>
    </source>
</evidence>
<dbReference type="EMBL" id="OZ034822">
    <property type="protein sequence ID" value="CAL1410218.1"/>
    <property type="molecule type" value="Genomic_DNA"/>
</dbReference>
<protein>
    <submittedName>
        <fullName evidence="2">Uncharacterized protein</fullName>
    </submittedName>
</protein>
<dbReference type="Proteomes" id="UP001497516">
    <property type="component" value="Chromosome 9"/>
</dbReference>
<name>A0AAV2GK52_9ROSI</name>
<feature type="compositionally biased region" description="Polar residues" evidence="1">
    <location>
        <begin position="92"/>
        <end position="104"/>
    </location>
</feature>
<sequence length="159" mass="18025">MLEQQTSDDNFDGVEGERSDDVIVEQNEGTESGDEDKEADTNLEEILKKIFDQAKSSKKKATTVNEYEENDDSQQTTLDLAAPTQWKKNKNQDGSSTKLEAQHQTEAPTTENPAETAEKNQENSVPENVNQEANKKEYYKNHHGIIRKNYSNHELYTGT</sequence>